<comment type="caution">
    <text evidence="1">The sequence shown here is derived from an EMBL/GenBank/DDBJ whole genome shotgun (WGS) entry which is preliminary data.</text>
</comment>
<organism evidence="1 2">
    <name type="scientific">Dendrobium chrysotoxum</name>
    <name type="common">Orchid</name>
    <dbReference type="NCBI Taxonomy" id="161865"/>
    <lineage>
        <taxon>Eukaryota</taxon>
        <taxon>Viridiplantae</taxon>
        <taxon>Streptophyta</taxon>
        <taxon>Embryophyta</taxon>
        <taxon>Tracheophyta</taxon>
        <taxon>Spermatophyta</taxon>
        <taxon>Magnoliopsida</taxon>
        <taxon>Liliopsida</taxon>
        <taxon>Asparagales</taxon>
        <taxon>Orchidaceae</taxon>
        <taxon>Epidendroideae</taxon>
        <taxon>Malaxideae</taxon>
        <taxon>Dendrobiinae</taxon>
        <taxon>Dendrobium</taxon>
    </lineage>
</organism>
<dbReference type="EMBL" id="JAGFBR010000006">
    <property type="protein sequence ID" value="KAH0465959.1"/>
    <property type="molecule type" value="Genomic_DNA"/>
</dbReference>
<dbReference type="AlphaFoldDB" id="A0AAV7GWS4"/>
<dbReference type="Proteomes" id="UP000775213">
    <property type="component" value="Unassembled WGS sequence"/>
</dbReference>
<reference evidence="1 2" key="1">
    <citation type="journal article" date="2021" name="Hortic Res">
        <title>Chromosome-scale assembly of the Dendrobium chrysotoxum genome enhances the understanding of orchid evolution.</title>
        <authorList>
            <person name="Zhang Y."/>
            <person name="Zhang G.Q."/>
            <person name="Zhang D."/>
            <person name="Liu X.D."/>
            <person name="Xu X.Y."/>
            <person name="Sun W.H."/>
            <person name="Yu X."/>
            <person name="Zhu X."/>
            <person name="Wang Z.W."/>
            <person name="Zhao X."/>
            <person name="Zhong W.Y."/>
            <person name="Chen H."/>
            <person name="Yin W.L."/>
            <person name="Huang T."/>
            <person name="Niu S.C."/>
            <person name="Liu Z.J."/>
        </authorList>
    </citation>
    <scope>NUCLEOTIDE SEQUENCE [LARGE SCALE GENOMIC DNA]</scope>
    <source>
        <strain evidence="1">Lindl</strain>
    </source>
</reference>
<keyword evidence="2" id="KW-1185">Reference proteome</keyword>
<evidence type="ECO:0000313" key="2">
    <source>
        <dbReference type="Proteomes" id="UP000775213"/>
    </source>
</evidence>
<sequence length="224" mass="25775">MGQILEHEFDPYSKRVNPNPKFFGSDLDQVLVFNNFFKNLDYLRQPLVSFHIFDFSLLPWIISKKRFNSEIFGSGFSGKKNSKINEKMLTFMCIIYLMIIKSITKAIDKNTLKHFLCPLSPILSPFFSSPHFFPSLASQMNEGRGGKLSVTVRISGGWYPPETSDAITREFVAGNCATEFPVDYLSLIYRWIIRRNCAVKVSFADAISAGNYRQSYRRIVHRLT</sequence>
<evidence type="ECO:0000313" key="1">
    <source>
        <dbReference type="EMBL" id="KAH0465959.1"/>
    </source>
</evidence>
<protein>
    <submittedName>
        <fullName evidence="1">Uncharacterized protein</fullName>
    </submittedName>
</protein>
<proteinExistence type="predicted"/>
<name>A0AAV7GWS4_DENCH</name>
<gene>
    <name evidence="1" type="ORF">IEQ34_006062</name>
</gene>
<accession>A0AAV7GWS4</accession>